<name>A0A0F9DG77_9ZZZZ</name>
<protein>
    <submittedName>
        <fullName evidence="1">Uncharacterized protein</fullName>
    </submittedName>
</protein>
<reference evidence="1" key="1">
    <citation type="journal article" date="2015" name="Nature">
        <title>Complex archaea that bridge the gap between prokaryotes and eukaryotes.</title>
        <authorList>
            <person name="Spang A."/>
            <person name="Saw J.H."/>
            <person name="Jorgensen S.L."/>
            <person name="Zaremba-Niedzwiedzka K."/>
            <person name="Martijn J."/>
            <person name="Lind A.E."/>
            <person name="van Eijk R."/>
            <person name="Schleper C."/>
            <person name="Guy L."/>
            <person name="Ettema T.J."/>
        </authorList>
    </citation>
    <scope>NUCLEOTIDE SEQUENCE</scope>
</reference>
<comment type="caution">
    <text evidence="1">The sequence shown here is derived from an EMBL/GenBank/DDBJ whole genome shotgun (WGS) entry which is preliminary data.</text>
</comment>
<proteinExistence type="predicted"/>
<dbReference type="EMBL" id="LAZR01041831">
    <property type="protein sequence ID" value="KKL11003.1"/>
    <property type="molecule type" value="Genomic_DNA"/>
</dbReference>
<sequence length="128" mass="13646">MARIVERDVALSEMNLRGIIVQTTASRTLEPSDSGIMFVSTYVGNVEYTLPAVADGKGKIFLFIQADDGNLKITSTAANIVVRGQTATTQQTSVAYNSNPEGSACAVMGDGTRYLFLNFTGTEPDTLS</sequence>
<accession>A0A0F9DG77</accession>
<organism evidence="1">
    <name type="scientific">marine sediment metagenome</name>
    <dbReference type="NCBI Taxonomy" id="412755"/>
    <lineage>
        <taxon>unclassified sequences</taxon>
        <taxon>metagenomes</taxon>
        <taxon>ecological metagenomes</taxon>
    </lineage>
</organism>
<gene>
    <name evidence="1" type="ORF">LCGC14_2550170</name>
</gene>
<evidence type="ECO:0000313" key="1">
    <source>
        <dbReference type="EMBL" id="KKL11003.1"/>
    </source>
</evidence>
<dbReference type="AlphaFoldDB" id="A0A0F9DG77"/>